<sequence length="145" mass="16531">MPNSGRIPYGRGKYSLPLGEEAFPPSQPPRAWLEQEEMLAIARQETILDRWGIQHAPPPPFPSSQQPLEKKQPPKKQPPEKLPQETTLPQGPPQTTRRTTPQRSPSHPERPRRPPPHHLQTQTATLTKPRTNPRRPPQQSRTQPS</sequence>
<evidence type="ECO:0000256" key="1">
    <source>
        <dbReference type="SAM" id="MobiDB-lite"/>
    </source>
</evidence>
<evidence type="ECO:0000313" key="3">
    <source>
        <dbReference type="RefSeq" id="XP_011312745.1"/>
    </source>
</evidence>
<keyword evidence="2" id="KW-1185">Reference proteome</keyword>
<feature type="compositionally biased region" description="Basic and acidic residues" evidence="1">
    <location>
        <begin position="68"/>
        <end position="83"/>
    </location>
</feature>
<evidence type="ECO:0000313" key="2">
    <source>
        <dbReference type="Proteomes" id="UP000694866"/>
    </source>
</evidence>
<organism evidence="2 3">
    <name type="scientific">Fopius arisanus</name>
    <dbReference type="NCBI Taxonomy" id="64838"/>
    <lineage>
        <taxon>Eukaryota</taxon>
        <taxon>Metazoa</taxon>
        <taxon>Ecdysozoa</taxon>
        <taxon>Arthropoda</taxon>
        <taxon>Hexapoda</taxon>
        <taxon>Insecta</taxon>
        <taxon>Pterygota</taxon>
        <taxon>Neoptera</taxon>
        <taxon>Endopterygota</taxon>
        <taxon>Hymenoptera</taxon>
        <taxon>Apocrita</taxon>
        <taxon>Ichneumonoidea</taxon>
        <taxon>Braconidae</taxon>
        <taxon>Opiinae</taxon>
        <taxon>Fopius</taxon>
    </lineage>
</organism>
<dbReference type="GeneID" id="105272346"/>
<dbReference type="AlphaFoldDB" id="A0A9R1TNH4"/>
<feature type="compositionally biased region" description="Polar residues" evidence="1">
    <location>
        <begin position="119"/>
        <end position="128"/>
    </location>
</feature>
<proteinExistence type="predicted"/>
<dbReference type="RefSeq" id="XP_011312745.1">
    <property type="nucleotide sequence ID" value="XM_011314443.1"/>
</dbReference>
<feature type="compositionally biased region" description="Low complexity" evidence="1">
    <location>
        <begin position="84"/>
        <end position="105"/>
    </location>
</feature>
<dbReference type="KEGG" id="fas:105272346"/>
<dbReference type="Proteomes" id="UP000694866">
    <property type="component" value="Unplaced"/>
</dbReference>
<feature type="region of interest" description="Disordered" evidence="1">
    <location>
        <begin position="1"/>
        <end position="31"/>
    </location>
</feature>
<feature type="region of interest" description="Disordered" evidence="1">
    <location>
        <begin position="49"/>
        <end position="145"/>
    </location>
</feature>
<gene>
    <name evidence="3" type="primary">LOC105272346</name>
</gene>
<name>A0A9R1TNH4_9HYME</name>
<protein>
    <submittedName>
        <fullName evidence="3">Uncharacterized protein DKFZp434B061-like</fullName>
    </submittedName>
</protein>
<reference evidence="3" key="1">
    <citation type="submission" date="2025-08" db="UniProtKB">
        <authorList>
            <consortium name="RefSeq"/>
        </authorList>
    </citation>
    <scope>IDENTIFICATION</scope>
    <source>
        <strain evidence="3">USDA-PBARC FA_bdor</strain>
        <tissue evidence="3">Whole organism</tissue>
    </source>
</reference>
<accession>A0A9R1TNH4</accession>